<dbReference type="EMBL" id="BAAACG010000006">
    <property type="protein sequence ID" value="GAA0735515.1"/>
    <property type="molecule type" value="Genomic_DNA"/>
</dbReference>
<sequence>MNKKILLLKNIKSIIKDNRSVFEKKTVNKNSYDKNIYCKKQLSKI</sequence>
<keyword evidence="2" id="KW-1185">Reference proteome</keyword>
<dbReference type="RefSeq" id="WP_343759342.1">
    <property type="nucleotide sequence ID" value="NZ_BAAACG010000006.1"/>
</dbReference>
<gene>
    <name evidence="1" type="ORF">GCM10008906_09320</name>
</gene>
<reference evidence="2" key="1">
    <citation type="journal article" date="2019" name="Int. J. Syst. Evol. Microbiol.">
        <title>The Global Catalogue of Microorganisms (GCM) 10K type strain sequencing project: providing services to taxonomists for standard genome sequencing and annotation.</title>
        <authorList>
            <consortium name="The Broad Institute Genomics Platform"/>
            <consortium name="The Broad Institute Genome Sequencing Center for Infectious Disease"/>
            <person name="Wu L."/>
            <person name="Ma J."/>
        </authorList>
    </citation>
    <scope>NUCLEOTIDE SEQUENCE [LARGE SCALE GENOMIC DNA]</scope>
    <source>
        <strain evidence="2">JCM 1407</strain>
    </source>
</reference>
<proteinExistence type="predicted"/>
<dbReference type="Proteomes" id="UP001501510">
    <property type="component" value="Unassembled WGS sequence"/>
</dbReference>
<evidence type="ECO:0000313" key="1">
    <source>
        <dbReference type="EMBL" id="GAA0735515.1"/>
    </source>
</evidence>
<protein>
    <submittedName>
        <fullName evidence="1">Uncharacterized protein</fullName>
    </submittedName>
</protein>
<organism evidence="1 2">
    <name type="scientific">Clostridium oceanicum</name>
    <dbReference type="NCBI Taxonomy" id="1543"/>
    <lineage>
        <taxon>Bacteria</taxon>
        <taxon>Bacillati</taxon>
        <taxon>Bacillota</taxon>
        <taxon>Clostridia</taxon>
        <taxon>Eubacteriales</taxon>
        <taxon>Clostridiaceae</taxon>
        <taxon>Clostridium</taxon>
    </lineage>
</organism>
<name>A0ABP3UIL4_9CLOT</name>
<accession>A0ABP3UIL4</accession>
<comment type="caution">
    <text evidence="1">The sequence shown here is derived from an EMBL/GenBank/DDBJ whole genome shotgun (WGS) entry which is preliminary data.</text>
</comment>
<evidence type="ECO:0000313" key="2">
    <source>
        <dbReference type="Proteomes" id="UP001501510"/>
    </source>
</evidence>